<organism evidence="3 4">
    <name type="scientific">Pseudomonas fluorescens</name>
    <dbReference type="NCBI Taxonomy" id="294"/>
    <lineage>
        <taxon>Bacteria</taxon>
        <taxon>Pseudomonadati</taxon>
        <taxon>Pseudomonadota</taxon>
        <taxon>Gammaproteobacteria</taxon>
        <taxon>Pseudomonadales</taxon>
        <taxon>Pseudomonadaceae</taxon>
        <taxon>Pseudomonas</taxon>
    </lineage>
</organism>
<keyword evidence="1" id="KW-0812">Transmembrane</keyword>
<name>A0A8H2RIJ0_PSEFL</name>
<gene>
    <name evidence="3" type="ORF">PS900_03538</name>
</gene>
<evidence type="ECO:0000256" key="1">
    <source>
        <dbReference type="SAM" id="Phobius"/>
    </source>
</evidence>
<proteinExistence type="predicted"/>
<protein>
    <recommendedName>
        <fullName evidence="2">TadE-like domain-containing protein</fullName>
    </recommendedName>
</protein>
<feature type="transmembrane region" description="Helical" evidence="1">
    <location>
        <begin position="15"/>
        <end position="34"/>
    </location>
</feature>
<reference evidence="3 4" key="1">
    <citation type="submission" date="2019-09" db="EMBL/GenBank/DDBJ databases">
        <authorList>
            <person name="Chandra G."/>
            <person name="Truman W A."/>
        </authorList>
    </citation>
    <scope>NUCLEOTIDE SEQUENCE [LARGE SCALE GENOMIC DNA]</scope>
    <source>
        <strain evidence="3">PS900</strain>
    </source>
</reference>
<dbReference type="RefSeq" id="WP_150758388.1">
    <property type="nucleotide sequence ID" value="NZ_CABVIE010000010.1"/>
</dbReference>
<comment type="caution">
    <text evidence="3">The sequence shown here is derived from an EMBL/GenBank/DDBJ whole genome shotgun (WGS) entry which is preliminary data.</text>
</comment>
<dbReference type="Proteomes" id="UP000325723">
    <property type="component" value="Unassembled WGS sequence"/>
</dbReference>
<evidence type="ECO:0000259" key="2">
    <source>
        <dbReference type="Pfam" id="PF07811"/>
    </source>
</evidence>
<accession>A0A8H2RIJ0</accession>
<keyword evidence="1" id="KW-1133">Transmembrane helix</keyword>
<evidence type="ECO:0000313" key="4">
    <source>
        <dbReference type="Proteomes" id="UP000325723"/>
    </source>
</evidence>
<keyword evidence="1" id="KW-0472">Membrane</keyword>
<dbReference type="Pfam" id="PF07811">
    <property type="entry name" value="TadE"/>
    <property type="match status" value="1"/>
</dbReference>
<sequence length="166" mass="18056">MRLHGFKHPQRQQGLAIVEFTLVLPVLLLLLLAFGEFGRMLYQYNILLQASRDADRFVASKAWNSTLGKVALSATLEADTKKVAVYGVPFVPVDPETELLSRVLPRLTTGDVVVTREGTDHVRVTITYTFCPVIGGGICTGALPGFFGNQIALSIPLVASTVMRAL</sequence>
<feature type="domain" description="TadE-like" evidence="2">
    <location>
        <begin position="14"/>
        <end position="54"/>
    </location>
</feature>
<evidence type="ECO:0000313" key="3">
    <source>
        <dbReference type="EMBL" id="VVP14874.1"/>
    </source>
</evidence>
<dbReference type="InterPro" id="IPR012495">
    <property type="entry name" value="TadE-like_dom"/>
</dbReference>
<dbReference type="EMBL" id="CABVIE010000010">
    <property type="protein sequence ID" value="VVP14874.1"/>
    <property type="molecule type" value="Genomic_DNA"/>
</dbReference>
<dbReference type="AlphaFoldDB" id="A0A8H2RIJ0"/>